<evidence type="ECO:0000256" key="1">
    <source>
        <dbReference type="SAM" id="MobiDB-lite"/>
    </source>
</evidence>
<organism evidence="2 3">
    <name type="scientific">Fusarium albosuccineum</name>
    <dbReference type="NCBI Taxonomy" id="1237068"/>
    <lineage>
        <taxon>Eukaryota</taxon>
        <taxon>Fungi</taxon>
        <taxon>Dikarya</taxon>
        <taxon>Ascomycota</taxon>
        <taxon>Pezizomycotina</taxon>
        <taxon>Sordariomycetes</taxon>
        <taxon>Hypocreomycetidae</taxon>
        <taxon>Hypocreales</taxon>
        <taxon>Nectriaceae</taxon>
        <taxon>Fusarium</taxon>
        <taxon>Fusarium decemcellulare species complex</taxon>
    </lineage>
</organism>
<dbReference type="EMBL" id="JAADYS010000098">
    <property type="protein sequence ID" value="KAF4472268.1"/>
    <property type="molecule type" value="Genomic_DNA"/>
</dbReference>
<protein>
    <submittedName>
        <fullName evidence="2">Zn(2)Cys(6) transcription factor</fullName>
    </submittedName>
</protein>
<evidence type="ECO:0000313" key="2">
    <source>
        <dbReference type="EMBL" id="KAF4472268.1"/>
    </source>
</evidence>
<dbReference type="OrthoDB" id="5105683at2759"/>
<keyword evidence="3" id="KW-1185">Reference proteome</keyword>
<dbReference type="InterPro" id="IPR052973">
    <property type="entry name" value="Fungal_sec-metab_reg_TF"/>
</dbReference>
<dbReference type="AlphaFoldDB" id="A0A8H4PGT7"/>
<sequence length="736" mass="82673">MPPSKDQGGIPPSFDRDTEVTNRDTTGTVIEDTPGPVSFLDNLDISMFDVSSVDFSEVLDAPWLSEHASMEDIVLEADNFPWSGDILVSETHQPDLHVEDGPFQEELSSLGLAIPFSAEGEFAALQVPGPGTMGLDPASGVPLFPNQSSLGESQPRFNQHEALGGPGLVLDQQLGLQLSGEYMRPRFTKYQGHVESLTILCPTKAAKMPGPRTDFREPQQHSIHSGPLLFQEPCGNTYNAHGTTATINSGSLVQTSDVLEPDPSATDPYWPPMFPQQRSLVPLKRGGRHGRLTENQLKRQRTARLTGVCIRCKFLNKSCHGGFPCEACQTMRKPRLFRGPCTKAQFLEIIQAGSFFLRTSLYESMILEYLDEEKALEMRTQFAFLRVHCETLTVYALGKEWKVSYALGGKLLQHIFFASPRGAFQKPGKSNIANPWRFLVTDELHGDCIVFPYGFKGSQRVYWTKAPSRTILKEYVDRRKRVRTALWIYASIVISKIQSWTNFWENLPWSVDIFREPKVLERFADGLDNFDVEGYKASKSVLDSKEDVLQRLSISNGLHPHEQHTENQNFVENVWTRILTNTPEGVEQLRYVLSDTSGGSTDRITQYELDEAERFFLPKTNQDQKLAVKQLFGMLVSLREVQIERDDISKRVEFLWLIFVIHGLQLRMDRESMNTPLQSARAQSGRPPLSTTLSTAFIFPSLASIVICIHGNASKAQSAGRNSPTSLEMVFFSLKA</sequence>
<name>A0A8H4PGT7_9HYPO</name>
<gene>
    <name evidence="2" type="ORF">FALBO_824</name>
</gene>
<reference evidence="2 3" key="1">
    <citation type="submission" date="2020-01" db="EMBL/GenBank/DDBJ databases">
        <title>Identification and distribution of gene clusters putatively required for synthesis of sphingolipid metabolism inhibitors in phylogenetically diverse species of the filamentous fungus Fusarium.</title>
        <authorList>
            <person name="Kim H.-S."/>
            <person name="Busman M."/>
            <person name="Brown D.W."/>
            <person name="Divon H."/>
            <person name="Uhlig S."/>
            <person name="Proctor R.H."/>
        </authorList>
    </citation>
    <scope>NUCLEOTIDE SEQUENCE [LARGE SCALE GENOMIC DNA]</scope>
    <source>
        <strain evidence="2 3">NRRL 20459</strain>
    </source>
</reference>
<dbReference type="PANTHER" id="PTHR35392">
    <property type="entry name" value="ZN(II)2CYS6 TRANSCRIPTION FACTOR (EUROFUNG)-RELATED-RELATED"/>
    <property type="match status" value="1"/>
</dbReference>
<accession>A0A8H4PGT7</accession>
<dbReference type="Proteomes" id="UP000554235">
    <property type="component" value="Unassembled WGS sequence"/>
</dbReference>
<comment type="caution">
    <text evidence="2">The sequence shown here is derived from an EMBL/GenBank/DDBJ whole genome shotgun (WGS) entry which is preliminary data.</text>
</comment>
<evidence type="ECO:0000313" key="3">
    <source>
        <dbReference type="Proteomes" id="UP000554235"/>
    </source>
</evidence>
<proteinExistence type="predicted"/>
<feature type="region of interest" description="Disordered" evidence="1">
    <location>
        <begin position="1"/>
        <end position="31"/>
    </location>
</feature>